<comment type="caution">
    <text evidence="1">The sequence shown here is derived from an EMBL/GenBank/DDBJ whole genome shotgun (WGS) entry which is preliminary data.</text>
</comment>
<dbReference type="AlphaFoldDB" id="A0A3M0JMQ7"/>
<dbReference type="EMBL" id="QRBI01000134">
    <property type="protein sequence ID" value="RMC02246.1"/>
    <property type="molecule type" value="Genomic_DNA"/>
</dbReference>
<sequence>MWEENRGSSDVWRLQKRIQKDQRGARSLISNLQHKLNHYLLIPTIPSEIAFSEFNNLGLNHNLCLSPCVSLAAVPRLSRGGNAGTETWQVSGKEKAEQSSCLSSKLLGTISGKLGGGQPPPAELPQPWAQHREDVELLERVQRRVSRGMEQLCCEEGLAELGLFSLEKLQMTQVSQQETWRENIDKGLE</sequence>
<gene>
    <name evidence="1" type="ORF">DUI87_21413</name>
</gene>
<proteinExistence type="predicted"/>
<organism evidence="1 2">
    <name type="scientific">Hirundo rustica rustica</name>
    <dbReference type="NCBI Taxonomy" id="333673"/>
    <lineage>
        <taxon>Eukaryota</taxon>
        <taxon>Metazoa</taxon>
        <taxon>Chordata</taxon>
        <taxon>Craniata</taxon>
        <taxon>Vertebrata</taxon>
        <taxon>Euteleostomi</taxon>
        <taxon>Archelosauria</taxon>
        <taxon>Archosauria</taxon>
        <taxon>Dinosauria</taxon>
        <taxon>Saurischia</taxon>
        <taxon>Theropoda</taxon>
        <taxon>Coelurosauria</taxon>
        <taxon>Aves</taxon>
        <taxon>Neognathae</taxon>
        <taxon>Neoaves</taxon>
        <taxon>Telluraves</taxon>
        <taxon>Australaves</taxon>
        <taxon>Passeriformes</taxon>
        <taxon>Sylvioidea</taxon>
        <taxon>Hirundinidae</taxon>
        <taxon>Hirundo</taxon>
    </lineage>
</organism>
<name>A0A3M0JMQ7_HIRRU</name>
<protein>
    <submittedName>
        <fullName evidence="1">Uncharacterized protein</fullName>
    </submittedName>
</protein>
<evidence type="ECO:0000313" key="1">
    <source>
        <dbReference type="EMBL" id="RMC02246.1"/>
    </source>
</evidence>
<keyword evidence="2" id="KW-1185">Reference proteome</keyword>
<dbReference type="Proteomes" id="UP000269221">
    <property type="component" value="Unassembled WGS sequence"/>
</dbReference>
<evidence type="ECO:0000313" key="2">
    <source>
        <dbReference type="Proteomes" id="UP000269221"/>
    </source>
</evidence>
<reference evidence="1 2" key="1">
    <citation type="submission" date="2018-07" db="EMBL/GenBank/DDBJ databases">
        <title>A high quality draft genome assembly of the barn swallow (H. rustica rustica).</title>
        <authorList>
            <person name="Formenti G."/>
            <person name="Chiara M."/>
            <person name="Poveda L."/>
            <person name="Francoijs K.-J."/>
            <person name="Bonisoli-Alquati A."/>
            <person name="Canova L."/>
            <person name="Gianfranceschi L."/>
            <person name="Horner D.S."/>
            <person name="Saino N."/>
        </authorList>
    </citation>
    <scope>NUCLEOTIDE SEQUENCE [LARGE SCALE GENOMIC DNA]</scope>
    <source>
        <strain evidence="1">Chelidonia</strain>
        <tissue evidence="1">Blood</tissue>
    </source>
</reference>
<accession>A0A3M0JMQ7</accession>